<dbReference type="OrthoDB" id="9810905at2"/>
<evidence type="ECO:0000313" key="4">
    <source>
        <dbReference type="Proteomes" id="UP000231134"/>
    </source>
</evidence>
<evidence type="ECO:0008006" key="5">
    <source>
        <dbReference type="Google" id="ProtNLM"/>
    </source>
</evidence>
<accession>A0A2M9A9F9</accession>
<keyword evidence="2" id="KW-0732">Signal</keyword>
<name>A0A2M9A9F9_9BACT</name>
<protein>
    <recommendedName>
        <fullName evidence="5">SbsA Ig-like domain-containing protein</fullName>
    </recommendedName>
</protein>
<evidence type="ECO:0000313" key="3">
    <source>
        <dbReference type="EMBL" id="PJJ42247.1"/>
    </source>
</evidence>
<feature type="signal peptide" evidence="2">
    <location>
        <begin position="1"/>
        <end position="22"/>
    </location>
</feature>
<feature type="chain" id="PRO_5014708776" description="SbsA Ig-like domain-containing protein" evidence="2">
    <location>
        <begin position="23"/>
        <end position="1348"/>
    </location>
</feature>
<reference evidence="3 4" key="1">
    <citation type="submission" date="2017-11" db="EMBL/GenBank/DDBJ databases">
        <title>Animal gut microbial communities from fecal samples from Wisconsin, USA.</title>
        <authorList>
            <person name="Neumann A."/>
        </authorList>
    </citation>
    <scope>NUCLEOTIDE SEQUENCE [LARGE SCALE GENOMIC DNA]</scope>
    <source>
        <strain evidence="3 4">UWS3</strain>
    </source>
</reference>
<gene>
    <name evidence="3" type="ORF">BGX16_2269</name>
</gene>
<sequence length="1348" mass="144210">MLIGKKFIALGWLLVATAIAFADSSDSVTVNTPYNPATGIWIQQVGDLYPSASTTETVYYTRYSAQLSAKSLDYYYDGNGYLKLSNKKLLCRTPGADGIVHHPDGDLLVAGQGNNAVYKVDMDASDTLTSVCVTKTVKSGVGASTYHLMVNPDNSVLWSAGIPGNLVTYAIDSATNGRLEKIRQVKVSGDISNITTILWDQTGQAFYTRSSNLGTISKYSSNNAQFGMIVDTVCAINANPCPAKYITGLKTKTLIDSLKGAHGASFDEYSNTILLFGDSHIVQIDPTTKKVIADVDLRKYVFPDSLMTGSYSTNSAETSGYAIRGSNEIRWLLDQGTADHKGHIFVASNSGHLIFLDYTSNPNKLINNNILIHVQWIDNYLDDLAPIAGAGSNRTSANTSGGTILSSNSHSSSSAPVYHESSSSAVSSSSKENSSSSSGGSNTHSSSSGTSYSSSSGTGTGDDPNSSSSGTGTGDNPNSSSSGTGTGDDPNSSSSGTGTGDDPKSSSSGTGTGDDPKSSSSGTGTGDDDVPGSSSSSASGTGDDWVPPWVNDSTFYEGFDDENTETQDGSDVYPTNDKRDKGDTLVTEGSKLIPTSSDSSSGLNTVVINGNTYVTDSTASSTLLPSYGSDTTSATGRENVNVGDVIQITLDAGKIKEYFEDADSIFVSGSDGLLFVDPTNPSNPNANIAVSVSDSDIMIWVTADTVVSVGSIYFTDKDGHLIIFDGINFYDPIPKAETAYIQDSDDDGFLDSLEVILADTIPDGMSVTGLAIVVDGDTLEVSSAITVSGSRIYASAEGLSLESEKFPEDARVIVTYTSETGSNYRRDSELLQLGSHVIKQAYAIRNQNGRDSLFVEFNIDIIPADLNNPEMIVWLNGLGFDLDEVSVYLPTKNMIILVGDSLGLNGSTDYVTLAPAATFHNLSFIATAEYDRQVPVTVTNRYPAATSVQYYDTDGDGALDSISVQFSSKVTAEDLESFYFSFPWYSSRGLLIELQAQPRDLILSADGKSVGWIVKSNVNVASNLTSISSEIPAATLYTYYDIFGNSFVNSQTISIEDKMAPVIASATLHYGEESKRDTLTVTFSEEVDYSSLTGKDFFAYIHGKDTIDLNPVTILWASDGKSVRLVLRESTDGIVPGDSLMIVAGEKSKISDIYGNESVENASPVVIGGLLGKIVESVNMGFFDPEKYVENTLNSVSISYVSNQTRTSDLRDEGTLGHLISLGERFVPQLIDGAKIDADGNYDSSVLDSIDPADVFVNFSVSYFDNQGQYVTDTTFNIPCNSPAFGTNQNCLTTDKKVFVNWNYKDHTGRLVGAGVYIVQFKLVVRYKQKKIQEEMRDKWGVRRKKKK</sequence>
<dbReference type="RefSeq" id="WP_157798006.1">
    <property type="nucleotide sequence ID" value="NZ_PGEX01000001.1"/>
</dbReference>
<organism evidence="3 4">
    <name type="scientific">Hallerella succinigenes</name>
    <dbReference type="NCBI Taxonomy" id="1896222"/>
    <lineage>
        <taxon>Bacteria</taxon>
        <taxon>Pseudomonadati</taxon>
        <taxon>Fibrobacterota</taxon>
        <taxon>Fibrobacteria</taxon>
        <taxon>Fibrobacterales</taxon>
        <taxon>Fibrobacteraceae</taxon>
        <taxon>Hallerella</taxon>
    </lineage>
</organism>
<proteinExistence type="predicted"/>
<dbReference type="SUPFAM" id="SSF101898">
    <property type="entry name" value="NHL repeat"/>
    <property type="match status" value="1"/>
</dbReference>
<keyword evidence="4" id="KW-1185">Reference proteome</keyword>
<evidence type="ECO:0000256" key="2">
    <source>
        <dbReference type="SAM" id="SignalP"/>
    </source>
</evidence>
<comment type="caution">
    <text evidence="3">The sequence shown here is derived from an EMBL/GenBank/DDBJ whole genome shotgun (WGS) entry which is preliminary data.</text>
</comment>
<evidence type="ECO:0000256" key="1">
    <source>
        <dbReference type="SAM" id="MobiDB-lite"/>
    </source>
</evidence>
<feature type="compositionally biased region" description="Low complexity" evidence="1">
    <location>
        <begin position="531"/>
        <end position="544"/>
    </location>
</feature>
<feature type="region of interest" description="Disordered" evidence="1">
    <location>
        <begin position="393"/>
        <end position="584"/>
    </location>
</feature>
<dbReference type="Proteomes" id="UP000231134">
    <property type="component" value="Unassembled WGS sequence"/>
</dbReference>
<feature type="compositionally biased region" description="Low complexity" evidence="1">
    <location>
        <begin position="400"/>
        <end position="496"/>
    </location>
</feature>
<dbReference type="EMBL" id="PGEX01000001">
    <property type="protein sequence ID" value="PJJ42247.1"/>
    <property type="molecule type" value="Genomic_DNA"/>
</dbReference>